<feature type="domain" description="Thioesterase TesA-like" evidence="3">
    <location>
        <begin position="25"/>
        <end position="245"/>
    </location>
</feature>
<proteinExistence type="inferred from homology"/>
<sequence length="258" mass="27508">MATKIEDSTWLRRYHDSAPGAPRLVCFPFAGGSASYFFGLSQRLQPQVEVIAVQYPGRQDRMGEGCMESVRDLAAGVAEALVPVGPPTVFFGHSMGALVAFETAIALSGSPAAPRALMVSASRGASLPSRRTDSATSDEELIADLRELNGTDEQLLANAALMDVILPVLRADYRAVARYRGAPDARVACPITALAGDRDPVVDEAEAAVWEQHTAGDFRLRHFPGGHFFLDEHQDDLVGELNLLMAAALTDAGTGRSA</sequence>
<keyword evidence="2" id="KW-0378">Hydrolase</keyword>
<gene>
    <name evidence="4" type="ORF">CP980_00985</name>
</gene>
<organism evidence="4 5">
    <name type="scientific">Streptomyces vinaceus</name>
    <dbReference type="NCBI Taxonomy" id="1960"/>
    <lineage>
        <taxon>Bacteria</taxon>
        <taxon>Bacillati</taxon>
        <taxon>Actinomycetota</taxon>
        <taxon>Actinomycetes</taxon>
        <taxon>Kitasatosporales</taxon>
        <taxon>Streptomycetaceae</taxon>
        <taxon>Streptomyces</taxon>
    </lineage>
</organism>
<comment type="similarity">
    <text evidence="1">Belongs to the thioesterase family.</text>
</comment>
<keyword evidence="5" id="KW-1185">Reference proteome</keyword>
<evidence type="ECO:0000256" key="2">
    <source>
        <dbReference type="ARBA" id="ARBA00022801"/>
    </source>
</evidence>
<dbReference type="InterPro" id="IPR001031">
    <property type="entry name" value="Thioesterase"/>
</dbReference>
<reference evidence="4 5" key="1">
    <citation type="submission" date="2017-09" db="EMBL/GenBank/DDBJ databases">
        <authorList>
            <person name="Lee N."/>
            <person name="Cho B.-K."/>
        </authorList>
    </citation>
    <scope>NUCLEOTIDE SEQUENCE [LARGE SCALE GENOMIC DNA]</scope>
    <source>
        <strain evidence="4 5">ATCC 27476</strain>
    </source>
</reference>
<protein>
    <submittedName>
        <fullName evidence="4">Thioesterase</fullName>
    </submittedName>
</protein>
<dbReference type="GO" id="GO:0008610">
    <property type="term" value="P:lipid biosynthetic process"/>
    <property type="evidence" value="ECO:0007669"/>
    <property type="project" value="TreeGrafter"/>
</dbReference>
<evidence type="ECO:0000259" key="3">
    <source>
        <dbReference type="SMART" id="SM00824"/>
    </source>
</evidence>
<dbReference type="GeneID" id="95609153"/>
<accession>A0A5J6J8K9</accession>
<dbReference type="AlphaFoldDB" id="A0A5J6J8K9"/>
<dbReference type="GO" id="GO:0016787">
    <property type="term" value="F:hydrolase activity"/>
    <property type="evidence" value="ECO:0007669"/>
    <property type="project" value="UniProtKB-KW"/>
</dbReference>
<dbReference type="InterPro" id="IPR029058">
    <property type="entry name" value="AB_hydrolase_fold"/>
</dbReference>
<dbReference type="KEGG" id="svn:CP980_00985"/>
<dbReference type="SMART" id="SM00824">
    <property type="entry name" value="PKS_TE"/>
    <property type="match status" value="1"/>
</dbReference>
<evidence type="ECO:0000313" key="5">
    <source>
        <dbReference type="Proteomes" id="UP000325563"/>
    </source>
</evidence>
<dbReference type="RefSeq" id="WP_150492294.1">
    <property type="nucleotide sequence ID" value="NZ_BNBW01000012.1"/>
</dbReference>
<evidence type="ECO:0000313" key="4">
    <source>
        <dbReference type="EMBL" id="QEV43838.1"/>
    </source>
</evidence>
<dbReference type="PANTHER" id="PTHR11487:SF0">
    <property type="entry name" value="S-ACYL FATTY ACID SYNTHASE THIOESTERASE, MEDIUM CHAIN"/>
    <property type="match status" value="1"/>
</dbReference>
<name>A0A5J6J8K9_STRVI</name>
<dbReference type="Proteomes" id="UP000325563">
    <property type="component" value="Chromosome"/>
</dbReference>
<dbReference type="SUPFAM" id="SSF53474">
    <property type="entry name" value="alpha/beta-Hydrolases"/>
    <property type="match status" value="1"/>
</dbReference>
<dbReference type="InterPro" id="IPR020802">
    <property type="entry name" value="TesA-like"/>
</dbReference>
<dbReference type="EMBL" id="CP023692">
    <property type="protein sequence ID" value="QEV43838.1"/>
    <property type="molecule type" value="Genomic_DNA"/>
</dbReference>
<dbReference type="Pfam" id="PF00975">
    <property type="entry name" value="Thioesterase"/>
    <property type="match status" value="1"/>
</dbReference>
<evidence type="ECO:0000256" key="1">
    <source>
        <dbReference type="ARBA" id="ARBA00007169"/>
    </source>
</evidence>
<dbReference type="InterPro" id="IPR012223">
    <property type="entry name" value="TEII"/>
</dbReference>
<dbReference type="PANTHER" id="PTHR11487">
    <property type="entry name" value="THIOESTERASE"/>
    <property type="match status" value="1"/>
</dbReference>
<dbReference type="Gene3D" id="3.40.50.1820">
    <property type="entry name" value="alpha/beta hydrolase"/>
    <property type="match status" value="1"/>
</dbReference>